<feature type="domain" description="Alpha-D-phosphohexomutase alpha/beta/alpha" evidence="14">
    <location>
        <begin position="576"/>
        <end position="673"/>
    </location>
</feature>
<dbReference type="AlphaFoldDB" id="A0A1H2Q5W7"/>
<dbReference type="GO" id="GO:0000287">
    <property type="term" value="F:magnesium ion binding"/>
    <property type="evidence" value="ECO:0007669"/>
    <property type="project" value="InterPro"/>
</dbReference>
<accession>A0A1H2Q5W7</accession>
<dbReference type="Pfam" id="PF02878">
    <property type="entry name" value="PGM_PMM_I"/>
    <property type="match status" value="1"/>
</dbReference>
<dbReference type="EC" id="5.4.2.8" evidence="5"/>
<keyword evidence="8" id="KW-0460">Magnesium</keyword>
<keyword evidence="7" id="KW-0479">Metal-binding</keyword>
<evidence type="ECO:0000256" key="2">
    <source>
        <dbReference type="ARBA" id="ARBA00001946"/>
    </source>
</evidence>
<dbReference type="InterPro" id="IPR005843">
    <property type="entry name" value="A-D-PHexomutase_C"/>
</dbReference>
<keyword evidence="9" id="KW-0413">Isomerase</keyword>
<dbReference type="PROSITE" id="PS00710">
    <property type="entry name" value="PGM_PMM"/>
    <property type="match status" value="1"/>
</dbReference>
<evidence type="ECO:0000259" key="15">
    <source>
        <dbReference type="Pfam" id="PF02880"/>
    </source>
</evidence>
<evidence type="ECO:0000259" key="12">
    <source>
        <dbReference type="Pfam" id="PF00408"/>
    </source>
</evidence>
<keyword evidence="11" id="KW-1133">Transmembrane helix</keyword>
<dbReference type="RefSeq" id="WP_091811018.1">
    <property type="nucleotide sequence ID" value="NZ_FNNE01000001.1"/>
</dbReference>
<dbReference type="SUPFAM" id="SSF55957">
    <property type="entry name" value="Phosphoglucomutase, C-terminal domain"/>
    <property type="match status" value="1"/>
</dbReference>
<dbReference type="FunFam" id="3.40.120.10:FF:000025">
    <property type="entry name" value="Phosphomannomutase"/>
    <property type="match status" value="1"/>
</dbReference>
<feature type="domain" description="Alpha-D-phosphohexomutase alpha/beta/alpha" evidence="13">
    <location>
        <begin position="431"/>
        <end position="561"/>
    </location>
</feature>
<comment type="cofactor">
    <cofactor evidence="2">
        <name>Mg(2+)</name>
        <dbReference type="ChEBI" id="CHEBI:18420"/>
    </cofactor>
</comment>
<dbReference type="SUPFAM" id="SSF53738">
    <property type="entry name" value="Phosphoglucomutase, first 3 domains"/>
    <property type="match status" value="3"/>
</dbReference>
<keyword evidence="17" id="KW-1185">Reference proteome</keyword>
<dbReference type="InterPro" id="IPR005846">
    <property type="entry name" value="A-D-PHexomutase_a/b/a-III"/>
</dbReference>
<feature type="region of interest" description="Disordered" evidence="10">
    <location>
        <begin position="364"/>
        <end position="385"/>
    </location>
</feature>
<dbReference type="CDD" id="cd03089">
    <property type="entry name" value="PMM_PGM"/>
    <property type="match status" value="1"/>
</dbReference>
<evidence type="ECO:0000256" key="11">
    <source>
        <dbReference type="SAM" id="Phobius"/>
    </source>
</evidence>
<feature type="domain" description="Alpha-D-phosphohexomutase C-terminal" evidence="12">
    <location>
        <begin position="793"/>
        <end position="868"/>
    </location>
</feature>
<dbReference type="InterPro" id="IPR005844">
    <property type="entry name" value="A-D-PHexomutase_a/b/a-I"/>
</dbReference>
<dbReference type="InterPro" id="IPR016055">
    <property type="entry name" value="A-D-PHexomutase_a/b/a-I/II/III"/>
</dbReference>
<feature type="domain" description="Alpha-D-phosphohexomutase alpha/beta/alpha" evidence="15">
    <location>
        <begin position="678"/>
        <end position="786"/>
    </location>
</feature>
<reference evidence="16 17" key="1">
    <citation type="submission" date="2016-10" db="EMBL/GenBank/DDBJ databases">
        <authorList>
            <person name="de Groot N.N."/>
        </authorList>
    </citation>
    <scope>NUCLEOTIDE SEQUENCE [LARGE SCALE GENOMIC DNA]</scope>
    <source>
        <strain evidence="16 17">CGMCC 1.7059</strain>
    </source>
</reference>
<dbReference type="Pfam" id="PF02880">
    <property type="entry name" value="PGM_PMM_III"/>
    <property type="match status" value="1"/>
</dbReference>
<comment type="catalytic activity">
    <reaction evidence="1">
        <text>alpha-D-mannose 1-phosphate = D-mannose 6-phosphate</text>
        <dbReference type="Rhea" id="RHEA:11140"/>
        <dbReference type="ChEBI" id="CHEBI:58409"/>
        <dbReference type="ChEBI" id="CHEBI:58735"/>
        <dbReference type="EC" id="5.4.2.8"/>
    </reaction>
</comment>
<dbReference type="GO" id="GO:0005975">
    <property type="term" value="P:carbohydrate metabolic process"/>
    <property type="evidence" value="ECO:0007669"/>
    <property type="project" value="InterPro"/>
</dbReference>
<dbReference type="InterPro" id="IPR005841">
    <property type="entry name" value="Alpha-D-phosphohexomutase_SF"/>
</dbReference>
<evidence type="ECO:0000256" key="3">
    <source>
        <dbReference type="ARBA" id="ARBA00004699"/>
    </source>
</evidence>
<sequence>MKLGKKKASDDSVAAAPEKTQGKTRKGGARAKAGGGKRLTAVAFQQALVVVVAAVAAVAALQFLVLQPAQAEREQDFARLALEHVRARVEQQVETLQRFTNGLAAQPRVQSVIDDDQQRAALEDELKQLLPGIQEVHLFAYGAIPRTTMNGNDGLGFASLDLARRVEAGRVAHPDAFPRDGQWFIQFAAPVMNPANGAVRGSLLILMKAAVLQPVLDALDPARGGEVALVQTAAGKATRVLQQGSGSGERFEVMLTTPNWSLQYLPAHGAVADSSAVAVAIVVVVPLAIAALLVWLLLGVARKSLRLEISALIQWSQKAFSGERQKQPELHWDLVVPLSESLQRSSQAIDKRLSKLSEGAAAKASASADKPKAEAGAGSTDEPLFQDSDVLDIDMLEGDDDILGLGGAPENPAGVALEEVALPEVHVPPEIFRAYDIRGIVGETLNSEIVELIGRAIGSEAIGRALDTLCIGYDGRHSSPELAAALARGIMATGCNVIEVGAVPTPVLYFATHHLETGSGVMVTGSHNPANYNGLKMVLGGETLSDDAIQRLLQRIQSADFVSGQGQRSQDDVRRAYLDRIVGDIAVAAPLKVVLDAGNGIAGELGPILVEELGCEVIPLHCDIDGSFPNHHPDPGKPANLADLIHRVEAEGADIGLAFDGDGDRLGVVTNTGKIIWPDRLLMLFARDVVSRNPGADVLYDVKCSRRLANVINEAGGRPIMWKTGHSLMKAKMKETGALLAGEMSGHVFFKERWYGFDDGLYSAARLLEILGIEDRQSDEVFADFPEDVSTPELNIEVTEAGKFELVNRLSSEGEFGDGSVSTIDGVRVDYPDGWGLCRASNTTPMLVLRFEAENEEALERIKAVFREQLQKVAPDLDVAFDH</sequence>
<dbReference type="InterPro" id="IPR036900">
    <property type="entry name" value="A-D-PHexomutase_C_sf"/>
</dbReference>
<feature type="transmembrane region" description="Helical" evidence="11">
    <location>
        <begin position="47"/>
        <end position="66"/>
    </location>
</feature>
<evidence type="ECO:0000256" key="4">
    <source>
        <dbReference type="ARBA" id="ARBA00010231"/>
    </source>
</evidence>
<comment type="similarity">
    <text evidence="4">Belongs to the phosphohexose mutase family.</text>
</comment>
<evidence type="ECO:0000259" key="14">
    <source>
        <dbReference type="Pfam" id="PF02879"/>
    </source>
</evidence>
<dbReference type="InterPro" id="IPR005845">
    <property type="entry name" value="A-D-PHexomutase_a/b/a-II"/>
</dbReference>
<gene>
    <name evidence="16" type="ORF">SAMN04487960_101130</name>
</gene>
<dbReference type="EMBL" id="FNNE01000001">
    <property type="protein sequence ID" value="SDW02531.1"/>
    <property type="molecule type" value="Genomic_DNA"/>
</dbReference>
<evidence type="ECO:0000256" key="6">
    <source>
        <dbReference type="ARBA" id="ARBA00022553"/>
    </source>
</evidence>
<organism evidence="16 17">
    <name type="scientific">Marinobacter mobilis</name>
    <dbReference type="NCBI Taxonomy" id="488533"/>
    <lineage>
        <taxon>Bacteria</taxon>
        <taxon>Pseudomonadati</taxon>
        <taxon>Pseudomonadota</taxon>
        <taxon>Gammaproteobacteria</taxon>
        <taxon>Pseudomonadales</taxon>
        <taxon>Marinobacteraceae</taxon>
        <taxon>Marinobacter</taxon>
    </lineage>
</organism>
<keyword evidence="6" id="KW-0597">Phosphoprotein</keyword>
<proteinExistence type="inferred from homology"/>
<evidence type="ECO:0000259" key="13">
    <source>
        <dbReference type="Pfam" id="PF02878"/>
    </source>
</evidence>
<evidence type="ECO:0000256" key="8">
    <source>
        <dbReference type="ARBA" id="ARBA00022842"/>
    </source>
</evidence>
<evidence type="ECO:0000256" key="1">
    <source>
        <dbReference type="ARBA" id="ARBA00000586"/>
    </source>
</evidence>
<keyword evidence="11" id="KW-0472">Membrane</keyword>
<dbReference type="Proteomes" id="UP000199675">
    <property type="component" value="Unassembled WGS sequence"/>
</dbReference>
<dbReference type="InterPro" id="IPR016066">
    <property type="entry name" value="A-D-PHexomutase_CS"/>
</dbReference>
<dbReference type="OrthoDB" id="9803322at2"/>
<feature type="transmembrane region" description="Helical" evidence="11">
    <location>
        <begin position="276"/>
        <end position="298"/>
    </location>
</feature>
<evidence type="ECO:0000313" key="17">
    <source>
        <dbReference type="Proteomes" id="UP000199675"/>
    </source>
</evidence>
<dbReference type="Gene3D" id="3.40.120.10">
    <property type="entry name" value="Alpha-D-Glucose-1,6-Bisphosphate, subunit A, domain 3"/>
    <property type="match status" value="3"/>
</dbReference>
<evidence type="ECO:0000256" key="9">
    <source>
        <dbReference type="ARBA" id="ARBA00023235"/>
    </source>
</evidence>
<keyword evidence="11" id="KW-0812">Transmembrane</keyword>
<evidence type="ECO:0000256" key="7">
    <source>
        <dbReference type="ARBA" id="ARBA00022723"/>
    </source>
</evidence>
<evidence type="ECO:0000313" key="16">
    <source>
        <dbReference type="EMBL" id="SDW02531.1"/>
    </source>
</evidence>
<evidence type="ECO:0000256" key="10">
    <source>
        <dbReference type="SAM" id="MobiDB-lite"/>
    </source>
</evidence>
<dbReference type="PANTHER" id="PTHR43771">
    <property type="entry name" value="PHOSPHOMANNOMUTASE"/>
    <property type="match status" value="1"/>
</dbReference>
<feature type="region of interest" description="Disordered" evidence="10">
    <location>
        <begin position="1"/>
        <end position="32"/>
    </location>
</feature>
<dbReference type="PANTHER" id="PTHR43771:SF2">
    <property type="entry name" value="PHOSPHOMANNOMUTASE_PHOSPHOGLUCOMUTASE"/>
    <property type="match status" value="1"/>
</dbReference>
<name>A0A1H2Q5W7_9GAMM</name>
<dbReference type="STRING" id="488533.SAMN04487960_101130"/>
<evidence type="ECO:0000256" key="5">
    <source>
        <dbReference type="ARBA" id="ARBA00012730"/>
    </source>
</evidence>
<dbReference type="Gene3D" id="3.30.310.50">
    <property type="entry name" value="Alpha-D-phosphohexomutase, C-terminal domain"/>
    <property type="match status" value="1"/>
</dbReference>
<dbReference type="Pfam" id="PF00408">
    <property type="entry name" value="PGM_PMM_IV"/>
    <property type="match status" value="1"/>
</dbReference>
<protein>
    <recommendedName>
        <fullName evidence="5">phosphomannomutase</fullName>
        <ecNumber evidence="5">5.4.2.8</ecNumber>
    </recommendedName>
</protein>
<dbReference type="Pfam" id="PF02879">
    <property type="entry name" value="PGM_PMM_II"/>
    <property type="match status" value="1"/>
</dbReference>
<dbReference type="GO" id="GO:0004615">
    <property type="term" value="F:phosphomannomutase activity"/>
    <property type="evidence" value="ECO:0007669"/>
    <property type="project" value="UniProtKB-EC"/>
</dbReference>
<dbReference type="PRINTS" id="PR00509">
    <property type="entry name" value="PGMPMM"/>
</dbReference>
<comment type="pathway">
    <text evidence="3">Nucleotide-sugar biosynthesis; GDP-alpha-D-mannose biosynthesis; alpha-D-mannose 1-phosphate from D-fructose 6-phosphate: step 2/2.</text>
</comment>